<evidence type="ECO:0000256" key="4">
    <source>
        <dbReference type="ARBA" id="ARBA00011901"/>
    </source>
</evidence>
<protein>
    <recommendedName>
        <fullName evidence="9">N-acetylmuramoyl-L-alanine amidase AmiC</fullName>
        <ecNumber evidence="4">3.5.1.28</ecNumber>
    </recommendedName>
</protein>
<keyword evidence="7 12" id="KW-0378">Hydrolase</keyword>
<comment type="catalytic activity">
    <reaction evidence="1">
        <text>Hydrolyzes the link between N-acetylmuramoyl residues and L-amino acid residues in certain cell-wall glycopeptides.</text>
        <dbReference type="EC" id="3.5.1.28"/>
    </reaction>
</comment>
<dbReference type="Gene3D" id="2.60.40.3500">
    <property type="match status" value="1"/>
</dbReference>
<proteinExistence type="inferred from homology"/>
<dbReference type="GO" id="GO:0071555">
    <property type="term" value="P:cell wall organization"/>
    <property type="evidence" value="ECO:0007669"/>
    <property type="project" value="UniProtKB-KW"/>
</dbReference>
<reference evidence="12 13" key="1">
    <citation type="submission" date="2018-06" db="EMBL/GenBank/DDBJ databases">
        <authorList>
            <consortium name="Pathogen Informatics"/>
            <person name="Doyle S."/>
        </authorList>
    </citation>
    <scope>NUCLEOTIDE SEQUENCE [LARGE SCALE GENOMIC DNA]</scope>
    <source>
        <strain evidence="12 13">NCTC10894</strain>
    </source>
</reference>
<comment type="caution">
    <text evidence="12">The sequence shown here is derived from an EMBL/GenBank/DDBJ whole genome shotgun (WGS) entry which is preliminary data.</text>
</comment>
<evidence type="ECO:0000256" key="6">
    <source>
        <dbReference type="ARBA" id="ARBA00022764"/>
    </source>
</evidence>
<dbReference type="InterPro" id="IPR002508">
    <property type="entry name" value="MurNAc-LAA_cat"/>
</dbReference>
<dbReference type="CDD" id="cd02696">
    <property type="entry name" value="MurNAc-LAA"/>
    <property type="match status" value="1"/>
</dbReference>
<gene>
    <name evidence="12" type="primary">amiC_3</name>
    <name evidence="12" type="ORF">NCTC10894_02680</name>
</gene>
<evidence type="ECO:0000256" key="7">
    <source>
        <dbReference type="ARBA" id="ARBA00022801"/>
    </source>
</evidence>
<dbReference type="PANTHER" id="PTHR30404">
    <property type="entry name" value="N-ACETYLMURAMOYL-L-ALANINE AMIDASE"/>
    <property type="match status" value="1"/>
</dbReference>
<evidence type="ECO:0000256" key="2">
    <source>
        <dbReference type="ARBA" id="ARBA00004418"/>
    </source>
</evidence>
<evidence type="ECO:0000256" key="8">
    <source>
        <dbReference type="ARBA" id="ARBA00023316"/>
    </source>
</evidence>
<evidence type="ECO:0000256" key="1">
    <source>
        <dbReference type="ARBA" id="ARBA00001561"/>
    </source>
</evidence>
<dbReference type="Pfam" id="PF01520">
    <property type="entry name" value="Amidase_3"/>
    <property type="match status" value="1"/>
</dbReference>
<dbReference type="SUPFAM" id="SSF53187">
    <property type="entry name" value="Zn-dependent exopeptidases"/>
    <property type="match status" value="1"/>
</dbReference>
<keyword evidence="8" id="KW-0961">Cell wall biogenesis/degradation</keyword>
<dbReference type="GO" id="GO:0030288">
    <property type="term" value="C:outer membrane-bounded periplasmic space"/>
    <property type="evidence" value="ECO:0007669"/>
    <property type="project" value="TreeGrafter"/>
</dbReference>
<dbReference type="GO" id="GO:0009253">
    <property type="term" value="P:peptidoglycan catabolic process"/>
    <property type="evidence" value="ECO:0007669"/>
    <property type="project" value="InterPro"/>
</dbReference>
<dbReference type="EMBL" id="UGVE01000001">
    <property type="protein sequence ID" value="SUD98297.1"/>
    <property type="molecule type" value="Genomic_DNA"/>
</dbReference>
<comment type="subcellular location">
    <subcellularLocation>
        <location evidence="2">Periplasm</location>
    </subcellularLocation>
</comment>
<feature type="compositionally biased region" description="Low complexity" evidence="10">
    <location>
        <begin position="232"/>
        <end position="247"/>
    </location>
</feature>
<dbReference type="Pfam" id="PF11741">
    <property type="entry name" value="AMIN"/>
    <property type="match status" value="1"/>
</dbReference>
<evidence type="ECO:0000256" key="10">
    <source>
        <dbReference type="SAM" id="MobiDB-lite"/>
    </source>
</evidence>
<dbReference type="PANTHER" id="PTHR30404:SF0">
    <property type="entry name" value="N-ACETYLMURAMOYL-L-ALANINE AMIDASE AMIC"/>
    <property type="match status" value="1"/>
</dbReference>
<dbReference type="RefSeq" id="WP_062737901.1">
    <property type="nucleotide sequence ID" value="NZ_BAAAEC010000026.1"/>
</dbReference>
<name>A0AAJ4ZMW7_9RALS</name>
<evidence type="ECO:0000259" key="11">
    <source>
        <dbReference type="SMART" id="SM00646"/>
    </source>
</evidence>
<sequence>MLIKHLPTDQPDDPHLPSQARRQWLARMAKAGAGTIILSLAGTQIARGANIVAVRVWPAEDYTRVTIESDVALKATHQLIKDPDRLMVDIDGLDLSPTLRELVAKITPNDPYIRQVRVGQNRPSVVRLVFDLKESVNPQVFTLLPIAGYRNRLVFDLYPTNPPDPLMQLVQATEAKQERFAASGGSPMPEPSDDDDPIAALARRDSSSGPTKPPLEDSRPALANRTPPRKTPPAASANPPSTLANAPNTPPLDVVPEPPVSHSPSNGPRMRRLLTVAIDPGHGGEDPGATGGAGTHEKDVVLSIARLLKAKIDAQPNMRAMMTRDSDYFVPLGVRVQKARRVQADLFVSIHADAFLSPEARGASVFVLSDRGASSAQAKWLANKENAADMIGGANLGSKDAQVTRVLLDLSTTAQIADSMKVGRAVLQQIGGINRLHKGQVEQAGFAVLKAPDIPSILVETAFISNPEEEAKLNDPNHQNQLAEAILRGIRSYFAKNPPLSRNPGV</sequence>
<feature type="domain" description="MurNAc-LAA" evidence="11">
    <location>
        <begin position="336"/>
        <end position="491"/>
    </location>
</feature>
<dbReference type="EC" id="3.5.1.28" evidence="4"/>
<evidence type="ECO:0000256" key="5">
    <source>
        <dbReference type="ARBA" id="ARBA00022729"/>
    </source>
</evidence>
<organism evidence="12 13">
    <name type="scientific">Ralstonia mannitolilytica</name>
    <dbReference type="NCBI Taxonomy" id="105219"/>
    <lineage>
        <taxon>Bacteria</taxon>
        <taxon>Pseudomonadati</taxon>
        <taxon>Pseudomonadota</taxon>
        <taxon>Betaproteobacteria</taxon>
        <taxon>Burkholderiales</taxon>
        <taxon>Burkholderiaceae</taxon>
        <taxon>Ralstonia</taxon>
    </lineage>
</organism>
<evidence type="ECO:0000256" key="9">
    <source>
        <dbReference type="ARBA" id="ARBA00074581"/>
    </source>
</evidence>
<dbReference type="SMART" id="SM00646">
    <property type="entry name" value="Ami_3"/>
    <property type="match status" value="1"/>
</dbReference>
<comment type="similarity">
    <text evidence="3">Belongs to the N-acetylmuramoyl-L-alanine amidase 3 family.</text>
</comment>
<keyword evidence="6" id="KW-0574">Periplasm</keyword>
<dbReference type="InterPro" id="IPR021731">
    <property type="entry name" value="AMIN_dom"/>
</dbReference>
<evidence type="ECO:0000313" key="13">
    <source>
        <dbReference type="Proteomes" id="UP000255008"/>
    </source>
</evidence>
<dbReference type="Proteomes" id="UP000255008">
    <property type="component" value="Unassembled WGS sequence"/>
</dbReference>
<dbReference type="FunFam" id="3.40.630.40:FF:000001">
    <property type="entry name" value="N-acetylmuramoyl-L-alanine amidase"/>
    <property type="match status" value="1"/>
</dbReference>
<dbReference type="InterPro" id="IPR050695">
    <property type="entry name" value="N-acetylmuramoyl_amidase_3"/>
</dbReference>
<evidence type="ECO:0000313" key="12">
    <source>
        <dbReference type="EMBL" id="SUD98297.1"/>
    </source>
</evidence>
<evidence type="ECO:0000256" key="3">
    <source>
        <dbReference type="ARBA" id="ARBA00010860"/>
    </source>
</evidence>
<dbReference type="AlphaFoldDB" id="A0AAJ4ZMW7"/>
<feature type="region of interest" description="Disordered" evidence="10">
    <location>
        <begin position="177"/>
        <end position="269"/>
    </location>
</feature>
<dbReference type="GO" id="GO:0008745">
    <property type="term" value="F:N-acetylmuramoyl-L-alanine amidase activity"/>
    <property type="evidence" value="ECO:0007669"/>
    <property type="project" value="UniProtKB-EC"/>
</dbReference>
<dbReference type="Gene3D" id="3.40.630.40">
    <property type="entry name" value="Zn-dependent exopeptidases"/>
    <property type="match status" value="1"/>
</dbReference>
<accession>A0AAJ4ZMW7</accession>
<keyword evidence="5" id="KW-0732">Signal</keyword>